<dbReference type="Gene3D" id="3.40.50.1820">
    <property type="entry name" value="alpha/beta hydrolase"/>
    <property type="match status" value="1"/>
</dbReference>
<keyword evidence="2" id="KW-1133">Transmembrane helix</keyword>
<evidence type="ECO:0000313" key="5">
    <source>
        <dbReference type="Proteomes" id="UP000199707"/>
    </source>
</evidence>
<accession>A0A1G4W2X2</accession>
<dbReference type="SUPFAM" id="SSF53474">
    <property type="entry name" value="alpha/beta-Hydrolases"/>
    <property type="match status" value="1"/>
</dbReference>
<dbReference type="InterPro" id="IPR029058">
    <property type="entry name" value="AB_hydrolase_fold"/>
</dbReference>
<keyword evidence="2" id="KW-0472">Membrane</keyword>
<protein>
    <submittedName>
        <fullName evidence="4">TAP-like protein</fullName>
    </submittedName>
</protein>
<sequence length="539" mass="54626">MTIATVVGMRTAGRSEATRGLCAIRAVSISAAVLLLTSCAPLLAANPRYATDSGAGPQGQPATTSTVAGPPPIAAPKNDQALQWRDCTAQTFTAASTAPVPGVKLDCATFDADLDPISGANGSIDIGVVRASTSDTPADAGPLVMTTGSDLPSSSQLPVWLTRGGTDVLKTHPVVAIDRRGIGLSAAINCRDGFDRQEMIDQAQFESGDDPVANLSAIAQTATTSCTDTIAPGDSAYDNAHAAEDIERLRSTWDADTIALLGVGNGAQVALAYAGSHPNKVSRLVLDSPLPLAINAEATAEQKVKGQQAALDAFAAQCAAVNCPLGPDPKGAIDAILSSARAGNGPGGASVAAVADAISTALAFPRGDRVAATNALAGALASARGGDATALNTLISQADATRQTDGQFVNGCSDALNRPTPDRVRELVVAWPKLYPQFGAVGALRMVNCLSWPSGTAPKDPKDLKIPVLLLGVQNDPIIGNEGVAAVAATMINAGATSKRVIWQGIGHGASIYSPCALAPVLGYLDSGKLPGNDTFCPA</sequence>
<evidence type="ECO:0000256" key="2">
    <source>
        <dbReference type="SAM" id="Phobius"/>
    </source>
</evidence>
<dbReference type="InterPro" id="IPR013595">
    <property type="entry name" value="Pept_S33_TAP-like_C"/>
</dbReference>
<feature type="transmembrane region" description="Helical" evidence="2">
    <location>
        <begin position="21"/>
        <end position="44"/>
    </location>
</feature>
<keyword evidence="2" id="KW-0812">Transmembrane</keyword>
<dbReference type="STRING" id="1502745.SAMN02799620_02054"/>
<dbReference type="AlphaFoldDB" id="A0A1G4W2X2"/>
<dbReference type="EMBL" id="FMUB01000004">
    <property type="protein sequence ID" value="SCX15410.1"/>
    <property type="molecule type" value="Genomic_DNA"/>
</dbReference>
<gene>
    <name evidence="4" type="ORF">SAMN02799620_02054</name>
</gene>
<feature type="domain" description="Peptidase S33 tripeptidyl aminopeptidase-like C-terminal" evidence="3">
    <location>
        <begin position="436"/>
        <end position="537"/>
    </location>
</feature>
<evidence type="ECO:0000313" key="4">
    <source>
        <dbReference type="EMBL" id="SCX15410.1"/>
    </source>
</evidence>
<feature type="region of interest" description="Disordered" evidence="1">
    <location>
        <begin position="51"/>
        <end position="71"/>
    </location>
</feature>
<evidence type="ECO:0000256" key="1">
    <source>
        <dbReference type="SAM" id="MobiDB-lite"/>
    </source>
</evidence>
<dbReference type="Proteomes" id="UP000199707">
    <property type="component" value="Unassembled WGS sequence"/>
</dbReference>
<name>A0A1G4W2X2_9MYCO</name>
<evidence type="ECO:0000259" key="3">
    <source>
        <dbReference type="Pfam" id="PF08386"/>
    </source>
</evidence>
<dbReference type="Pfam" id="PF08386">
    <property type="entry name" value="Abhydrolase_4"/>
    <property type="match status" value="1"/>
</dbReference>
<reference evidence="5" key="1">
    <citation type="submission" date="2016-10" db="EMBL/GenBank/DDBJ databases">
        <authorList>
            <person name="Varghese N."/>
            <person name="Submissions S."/>
        </authorList>
    </citation>
    <scope>NUCLEOTIDE SEQUENCE [LARGE SCALE GENOMIC DNA]</scope>
    <source>
        <strain evidence="5">UNC267MFSha1.1M11</strain>
    </source>
</reference>
<proteinExistence type="predicted"/>
<organism evidence="4 5">
    <name type="scientific">Mycolicibacterium fluoranthenivorans</name>
    <dbReference type="NCBI Taxonomy" id="258505"/>
    <lineage>
        <taxon>Bacteria</taxon>
        <taxon>Bacillati</taxon>
        <taxon>Actinomycetota</taxon>
        <taxon>Actinomycetes</taxon>
        <taxon>Mycobacteriales</taxon>
        <taxon>Mycobacteriaceae</taxon>
        <taxon>Mycolicibacterium</taxon>
    </lineage>
</organism>